<dbReference type="Proteomes" id="UP000094313">
    <property type="component" value="Chromosome"/>
</dbReference>
<dbReference type="Pfam" id="PF05137">
    <property type="entry name" value="PilN"/>
    <property type="match status" value="1"/>
</dbReference>
<dbReference type="AlphaFoldDB" id="A0A1D7QCW5"/>
<proteinExistence type="predicted"/>
<dbReference type="KEGG" id="psty:BFS30_04750"/>
<dbReference type="InterPro" id="IPR007813">
    <property type="entry name" value="PilN"/>
</dbReference>
<organism evidence="2 3">
    <name type="scientific">Pedobacter steynii</name>
    <dbReference type="NCBI Taxonomy" id="430522"/>
    <lineage>
        <taxon>Bacteria</taxon>
        <taxon>Pseudomonadati</taxon>
        <taxon>Bacteroidota</taxon>
        <taxon>Sphingobacteriia</taxon>
        <taxon>Sphingobacteriales</taxon>
        <taxon>Sphingobacteriaceae</taxon>
        <taxon>Pedobacter</taxon>
    </lineage>
</organism>
<evidence type="ECO:0000313" key="3">
    <source>
        <dbReference type="Proteomes" id="UP000094313"/>
    </source>
</evidence>
<sequence length="406" mass="46253">MNSFLNWNSGLNNCSGAEIRLKQDGSCSVRLVSLSISKKQIHIEAKKEYSGMMPEALEKSDLEGPLAITVTGKGVLIKKTAGLEIITEQSLQHLFPHMKLSEFYIQHFPSGAFSYVAVIRKEIAERIITSFKGIGLDVVIFSLGPFVADQICPQINVYGEILGFDGHQLIFDENKNWKEYSFSADTKAEFPIKVDIEIMPEQFLLAYAVAFQLALHERLNLIEVEANEIKNNLSEFLARLKFKQIGMLMLVFFFVLLMGNFLLFSHYNSANQDLINATGAKSYVFENRQKLEEDVKMKETKLLKLGWNKGFRYAYICDQIGQTVPKEIKLNELQINTLSSTTTGILDEPEPKNGVIRIKGQTESIYAVNNWIYTLKDKSWVKEVKLEKYTADDQKQVQVFTMFLSY</sequence>
<evidence type="ECO:0000256" key="1">
    <source>
        <dbReference type="SAM" id="Phobius"/>
    </source>
</evidence>
<evidence type="ECO:0000313" key="2">
    <source>
        <dbReference type="EMBL" id="AOM76522.1"/>
    </source>
</evidence>
<dbReference type="EMBL" id="CP017141">
    <property type="protein sequence ID" value="AOM76522.1"/>
    <property type="molecule type" value="Genomic_DNA"/>
</dbReference>
<dbReference type="OrthoDB" id="783374at2"/>
<evidence type="ECO:0008006" key="4">
    <source>
        <dbReference type="Google" id="ProtNLM"/>
    </source>
</evidence>
<name>A0A1D7QCW5_9SPHI</name>
<keyword evidence="1" id="KW-1133">Transmembrane helix</keyword>
<keyword evidence="1" id="KW-0472">Membrane</keyword>
<reference evidence="2 3" key="1">
    <citation type="submission" date="2016-08" db="EMBL/GenBank/DDBJ databases">
        <authorList>
            <person name="Seilhamer J.J."/>
        </authorList>
    </citation>
    <scope>NUCLEOTIDE SEQUENCE [LARGE SCALE GENOMIC DNA]</scope>
    <source>
        <strain evidence="2 3">DX4</strain>
    </source>
</reference>
<accession>A0A1D7QCW5</accession>
<feature type="transmembrane region" description="Helical" evidence="1">
    <location>
        <begin position="245"/>
        <end position="264"/>
    </location>
</feature>
<gene>
    <name evidence="2" type="ORF">BFS30_04750</name>
</gene>
<keyword evidence="3" id="KW-1185">Reference proteome</keyword>
<keyword evidence="1" id="KW-0812">Transmembrane</keyword>
<protein>
    <recommendedName>
        <fullName evidence="4">Fimbrial assembly protein (PilN)</fullName>
    </recommendedName>
</protein>
<dbReference type="RefSeq" id="WP_069378218.1">
    <property type="nucleotide sequence ID" value="NZ_CP017141.1"/>
</dbReference>